<evidence type="ECO:0000256" key="2">
    <source>
        <dbReference type="ARBA" id="ARBA00022801"/>
    </source>
</evidence>
<dbReference type="RefSeq" id="WP_056962017.1">
    <property type="nucleotide sequence ID" value="NZ_AZFQ01000055.1"/>
</dbReference>
<dbReference type="InterPro" id="IPR040449">
    <property type="entry name" value="Peptidase_S66_N"/>
</dbReference>
<dbReference type="InterPro" id="IPR003507">
    <property type="entry name" value="S66_fam"/>
</dbReference>
<dbReference type="InterPro" id="IPR029062">
    <property type="entry name" value="Class_I_gatase-like"/>
</dbReference>
<evidence type="ECO:0000259" key="4">
    <source>
        <dbReference type="Pfam" id="PF02016"/>
    </source>
</evidence>
<evidence type="ECO:0000256" key="1">
    <source>
        <dbReference type="ARBA" id="ARBA00010233"/>
    </source>
</evidence>
<keyword evidence="7" id="KW-1185">Reference proteome</keyword>
<dbReference type="GO" id="GO:0016787">
    <property type="term" value="F:hydrolase activity"/>
    <property type="evidence" value="ECO:0007669"/>
    <property type="project" value="UniProtKB-KW"/>
</dbReference>
<dbReference type="SUPFAM" id="SSF52317">
    <property type="entry name" value="Class I glutamine amidotransferase-like"/>
    <property type="match status" value="1"/>
</dbReference>
<feature type="domain" description="LD-carboxypeptidase C-terminal" evidence="5">
    <location>
        <begin position="193"/>
        <end position="307"/>
    </location>
</feature>
<feature type="active site" description="Charge relay system" evidence="3">
    <location>
        <position position="292"/>
    </location>
</feature>
<dbReference type="PANTHER" id="PTHR30237:SF5">
    <property type="entry name" value="CARBOXYPEPTIDASE VC_A0337-RELATED"/>
    <property type="match status" value="1"/>
</dbReference>
<feature type="active site" description="Nucleophile" evidence="3">
    <location>
        <position position="102"/>
    </location>
</feature>
<dbReference type="Proteomes" id="UP000051166">
    <property type="component" value="Unassembled WGS sequence"/>
</dbReference>
<dbReference type="SUPFAM" id="SSF141986">
    <property type="entry name" value="LD-carboxypeptidase A C-terminal domain-like"/>
    <property type="match status" value="1"/>
</dbReference>
<accession>A0A0R1UUM9</accession>
<dbReference type="GeneID" id="98309303"/>
<name>A0A0R1UUM9_9LACO</name>
<dbReference type="Gene3D" id="3.50.30.60">
    <property type="entry name" value="LD-carboxypeptidase A C-terminal domain-like"/>
    <property type="match status" value="1"/>
</dbReference>
<evidence type="ECO:0000313" key="6">
    <source>
        <dbReference type="EMBL" id="KRL96807.1"/>
    </source>
</evidence>
<dbReference type="OrthoDB" id="9807329at2"/>
<dbReference type="InterPro" id="IPR027478">
    <property type="entry name" value="LdcA_N"/>
</dbReference>
<protein>
    <submittedName>
        <fullName evidence="6">Microcin C7 immunity protein</fullName>
    </submittedName>
</protein>
<dbReference type="Pfam" id="PF17676">
    <property type="entry name" value="Peptidase_S66C"/>
    <property type="match status" value="1"/>
</dbReference>
<dbReference type="Pfam" id="PF02016">
    <property type="entry name" value="Peptidase_S66"/>
    <property type="match status" value="1"/>
</dbReference>
<dbReference type="PATRIC" id="fig|1423801.4.peg.2135"/>
<evidence type="ECO:0000259" key="5">
    <source>
        <dbReference type="Pfam" id="PF17676"/>
    </source>
</evidence>
<dbReference type="PIRSF" id="PIRSF028757">
    <property type="entry name" value="LD-carboxypeptidase"/>
    <property type="match status" value="1"/>
</dbReference>
<organism evidence="6 7">
    <name type="scientific">Liquorilactobacillus satsumensis DSM 16230 = JCM 12392</name>
    <dbReference type="NCBI Taxonomy" id="1423801"/>
    <lineage>
        <taxon>Bacteria</taxon>
        <taxon>Bacillati</taxon>
        <taxon>Bacillota</taxon>
        <taxon>Bacilli</taxon>
        <taxon>Lactobacillales</taxon>
        <taxon>Lactobacillaceae</taxon>
        <taxon>Liquorilactobacillus</taxon>
    </lineage>
</organism>
<reference evidence="6 7" key="1">
    <citation type="journal article" date="2015" name="Genome Announc.">
        <title>Expanding the biotechnology potential of lactobacilli through comparative genomics of 213 strains and associated genera.</title>
        <authorList>
            <person name="Sun Z."/>
            <person name="Harris H.M."/>
            <person name="McCann A."/>
            <person name="Guo C."/>
            <person name="Argimon S."/>
            <person name="Zhang W."/>
            <person name="Yang X."/>
            <person name="Jeffery I.B."/>
            <person name="Cooney J.C."/>
            <person name="Kagawa T.F."/>
            <person name="Liu W."/>
            <person name="Song Y."/>
            <person name="Salvetti E."/>
            <person name="Wrobel A."/>
            <person name="Rasinkangas P."/>
            <person name="Parkhill J."/>
            <person name="Rea M.C."/>
            <person name="O'Sullivan O."/>
            <person name="Ritari J."/>
            <person name="Douillard F.P."/>
            <person name="Paul Ross R."/>
            <person name="Yang R."/>
            <person name="Briner A.E."/>
            <person name="Felis G.E."/>
            <person name="de Vos W.M."/>
            <person name="Barrangou R."/>
            <person name="Klaenhammer T.R."/>
            <person name="Caufield P.W."/>
            <person name="Cui Y."/>
            <person name="Zhang H."/>
            <person name="O'Toole P.W."/>
        </authorList>
    </citation>
    <scope>NUCLEOTIDE SEQUENCE [LARGE SCALE GENOMIC DNA]</scope>
    <source>
        <strain evidence="6 7">DSM 16230</strain>
    </source>
</reference>
<keyword evidence="2" id="KW-0378">Hydrolase</keyword>
<comment type="similarity">
    <text evidence="1">Belongs to the peptidase S66 family.</text>
</comment>
<comment type="caution">
    <text evidence="6">The sequence shown here is derived from an EMBL/GenBank/DDBJ whole genome shotgun (WGS) entry which is preliminary data.</text>
</comment>
<evidence type="ECO:0000256" key="3">
    <source>
        <dbReference type="PIRSR" id="PIRSR028757-1"/>
    </source>
</evidence>
<dbReference type="InterPro" id="IPR040921">
    <property type="entry name" value="Peptidase_S66C"/>
</dbReference>
<dbReference type="InterPro" id="IPR027461">
    <property type="entry name" value="Carboxypeptidase_A_C_sf"/>
</dbReference>
<dbReference type="PANTHER" id="PTHR30237">
    <property type="entry name" value="MURAMOYLTETRAPEPTIDE CARBOXYPEPTIDASE"/>
    <property type="match status" value="1"/>
</dbReference>
<dbReference type="CDD" id="cd07062">
    <property type="entry name" value="Peptidase_S66_mccF_like"/>
    <property type="match status" value="1"/>
</dbReference>
<feature type="active site" description="Charge relay system" evidence="3">
    <location>
        <position position="225"/>
    </location>
</feature>
<evidence type="ECO:0000313" key="7">
    <source>
        <dbReference type="Proteomes" id="UP000051166"/>
    </source>
</evidence>
<proteinExistence type="inferred from homology"/>
<dbReference type="Gene3D" id="3.40.50.10740">
    <property type="entry name" value="Class I glutamine amidotransferase-like"/>
    <property type="match status" value="1"/>
</dbReference>
<dbReference type="EMBL" id="AZFQ01000055">
    <property type="protein sequence ID" value="KRL96807.1"/>
    <property type="molecule type" value="Genomic_DNA"/>
</dbReference>
<dbReference type="AlphaFoldDB" id="A0A0R1UUM9"/>
<gene>
    <name evidence="6" type="ORF">FD50_GL002088</name>
</gene>
<sequence length="319" mass="35371">MKIGFYSPSTPITKLAPLRFQRAKRFLTAKGVSLVAGSLTGKGDFYRSGSIAQRAAELNQLIHNDELDVIMATIGGTNSNSLLPYIDYEYLEEHPKTFVGYSDATAILLAIKTKAPSCRVLYGPALVASFGEWPPDVEQTWNYFVQIMNTPKGGAVTIKAPQFWTDERANWESFEHQKAKRVNTWEYNTPCLTGTLLGGNLNTIYGILASPYFPQLKTDTILLIEDAEKDAATVEKNFAMLKNAGIFERIKGVLLGKHALFDDQGTQRQPFDILREVINEPVPVIAAYDSCHTIPMITTPLGAAVRINAVEMTITFSHF</sequence>
<feature type="domain" description="LD-carboxypeptidase N-terminal" evidence="4">
    <location>
        <begin position="3"/>
        <end position="115"/>
    </location>
</feature>